<evidence type="ECO:0000313" key="2">
    <source>
        <dbReference type="EMBL" id="KAG8238284.1"/>
    </source>
</evidence>
<proteinExistence type="predicted"/>
<dbReference type="OrthoDB" id="10030726at2759"/>
<dbReference type="Proteomes" id="UP000792457">
    <property type="component" value="Unassembled WGS sequence"/>
</dbReference>
<name>A0A8K0KN07_LADFU</name>
<evidence type="ECO:0000259" key="1">
    <source>
        <dbReference type="Pfam" id="PF17921"/>
    </source>
</evidence>
<dbReference type="AlphaFoldDB" id="A0A8K0KN07"/>
<gene>
    <name evidence="2" type="ORF">J437_LFUL018192</name>
</gene>
<dbReference type="EMBL" id="KZ309322">
    <property type="protein sequence ID" value="KAG8238284.1"/>
    <property type="molecule type" value="Genomic_DNA"/>
</dbReference>
<dbReference type="Gene3D" id="1.10.340.70">
    <property type="match status" value="1"/>
</dbReference>
<dbReference type="Pfam" id="PF17921">
    <property type="entry name" value="Integrase_H2C2"/>
    <property type="match status" value="1"/>
</dbReference>
<comment type="caution">
    <text evidence="2">The sequence shown here is derived from an EMBL/GenBank/DDBJ whole genome shotgun (WGS) entry which is preliminary data.</text>
</comment>
<evidence type="ECO:0000313" key="3">
    <source>
        <dbReference type="Proteomes" id="UP000792457"/>
    </source>
</evidence>
<reference evidence="2" key="1">
    <citation type="submission" date="2013-04" db="EMBL/GenBank/DDBJ databases">
        <authorList>
            <person name="Qu J."/>
            <person name="Murali S.C."/>
            <person name="Bandaranaike D."/>
            <person name="Bellair M."/>
            <person name="Blankenburg K."/>
            <person name="Chao H."/>
            <person name="Dinh H."/>
            <person name="Doddapaneni H."/>
            <person name="Downs B."/>
            <person name="Dugan-Rocha S."/>
            <person name="Elkadiri S."/>
            <person name="Gnanaolivu R.D."/>
            <person name="Hernandez B."/>
            <person name="Javaid M."/>
            <person name="Jayaseelan J.C."/>
            <person name="Lee S."/>
            <person name="Li M."/>
            <person name="Ming W."/>
            <person name="Munidasa M."/>
            <person name="Muniz J."/>
            <person name="Nguyen L."/>
            <person name="Ongeri F."/>
            <person name="Osuji N."/>
            <person name="Pu L.-L."/>
            <person name="Puazo M."/>
            <person name="Qu C."/>
            <person name="Quiroz J."/>
            <person name="Raj R."/>
            <person name="Weissenberger G."/>
            <person name="Xin Y."/>
            <person name="Zou X."/>
            <person name="Han Y."/>
            <person name="Richards S."/>
            <person name="Worley K."/>
            <person name="Muzny D."/>
            <person name="Gibbs R."/>
        </authorList>
    </citation>
    <scope>NUCLEOTIDE SEQUENCE</scope>
    <source>
        <strain evidence="2">Sampled in the wild</strain>
    </source>
</reference>
<feature type="domain" description="Integrase zinc-binding" evidence="1">
    <location>
        <begin position="89"/>
        <end position="124"/>
    </location>
</feature>
<dbReference type="InterPro" id="IPR041588">
    <property type="entry name" value="Integrase_H2C2"/>
</dbReference>
<protein>
    <recommendedName>
        <fullName evidence="1">Integrase zinc-binding domain-containing protein</fullName>
    </recommendedName>
</protein>
<keyword evidence="3" id="KW-1185">Reference proteome</keyword>
<accession>A0A8K0KN07</accession>
<sequence>MRGTHFALSNFPGTLCFTYRRIGRSSRSPPLTKGLPGLILKEQENDEFCQKILKELDEGRHSQEFGTDDDGLLYRGTDSRHEQLVAPLVMRNRILRAFHDAPWVGHMGVNKTLASVHSRYWWVTI</sequence>
<reference evidence="2" key="2">
    <citation type="submission" date="2017-10" db="EMBL/GenBank/DDBJ databases">
        <title>Ladona fulva Genome sequencing and assembly.</title>
        <authorList>
            <person name="Murali S."/>
            <person name="Richards S."/>
            <person name="Bandaranaike D."/>
            <person name="Bellair M."/>
            <person name="Blankenburg K."/>
            <person name="Chao H."/>
            <person name="Dinh H."/>
            <person name="Doddapaneni H."/>
            <person name="Dugan-Rocha S."/>
            <person name="Elkadiri S."/>
            <person name="Gnanaolivu R."/>
            <person name="Hernandez B."/>
            <person name="Skinner E."/>
            <person name="Javaid M."/>
            <person name="Lee S."/>
            <person name="Li M."/>
            <person name="Ming W."/>
            <person name="Munidasa M."/>
            <person name="Muniz J."/>
            <person name="Nguyen L."/>
            <person name="Hughes D."/>
            <person name="Osuji N."/>
            <person name="Pu L.-L."/>
            <person name="Puazo M."/>
            <person name="Qu C."/>
            <person name="Quiroz J."/>
            <person name="Raj R."/>
            <person name="Weissenberger G."/>
            <person name="Xin Y."/>
            <person name="Zou X."/>
            <person name="Han Y."/>
            <person name="Worley K."/>
            <person name="Muzny D."/>
            <person name="Gibbs R."/>
        </authorList>
    </citation>
    <scope>NUCLEOTIDE SEQUENCE</scope>
    <source>
        <strain evidence="2">Sampled in the wild</strain>
    </source>
</reference>
<organism evidence="2 3">
    <name type="scientific">Ladona fulva</name>
    <name type="common">Scarce chaser dragonfly</name>
    <name type="synonym">Libellula fulva</name>
    <dbReference type="NCBI Taxonomy" id="123851"/>
    <lineage>
        <taxon>Eukaryota</taxon>
        <taxon>Metazoa</taxon>
        <taxon>Ecdysozoa</taxon>
        <taxon>Arthropoda</taxon>
        <taxon>Hexapoda</taxon>
        <taxon>Insecta</taxon>
        <taxon>Pterygota</taxon>
        <taxon>Palaeoptera</taxon>
        <taxon>Odonata</taxon>
        <taxon>Epiprocta</taxon>
        <taxon>Anisoptera</taxon>
        <taxon>Libelluloidea</taxon>
        <taxon>Libellulidae</taxon>
        <taxon>Ladona</taxon>
    </lineage>
</organism>
<dbReference type="FunFam" id="1.10.340.70:FF:000001">
    <property type="entry name" value="Retrovirus-related Pol polyprotein from transposon gypsy-like Protein"/>
    <property type="match status" value="1"/>
</dbReference>